<dbReference type="EMBL" id="MOMC01000029">
    <property type="protein sequence ID" value="ONH29912.1"/>
    <property type="molecule type" value="Genomic_DNA"/>
</dbReference>
<proteinExistence type="predicted"/>
<keyword evidence="2" id="KW-1185">Reference proteome</keyword>
<dbReference type="AlphaFoldDB" id="A0A1V2IAZ4"/>
<sequence>MNSTGTLVVLGAGPGLGMSVARRFGAAGYAVGLISRGTDRHDDYLADLGRAGVRAFATAADARDPGQLHRALDETQAALGAVDVLYCGPGADDPAAYPVEILQTQPGDVLEAVAAAVSPAIEATNRLLPAMIRRGAGALVYVTGLSAVVPLPFLGPLAPASAALRTYALTVAEAVAPRGVQAGALVVGGLIERGDIHRLATAAAPNGAYPTLNPDDLADAVWRIAINGEREVIASALPA</sequence>
<protein>
    <submittedName>
        <fullName evidence="1">Short-chain dehydrogenase</fullName>
    </submittedName>
</protein>
<dbReference type="Gene3D" id="3.40.50.720">
    <property type="entry name" value="NAD(P)-binding Rossmann-like Domain"/>
    <property type="match status" value="1"/>
</dbReference>
<dbReference type="RefSeq" id="WP_076817679.1">
    <property type="nucleotide sequence ID" value="NZ_MOMC01000029.1"/>
</dbReference>
<reference evidence="2" key="1">
    <citation type="submission" date="2016-10" db="EMBL/GenBank/DDBJ databases">
        <title>Frankia sp. NRRL B-16386 Genome sequencing.</title>
        <authorList>
            <person name="Ghodhbane-Gtari F."/>
            <person name="Swanson E."/>
            <person name="Gueddou A."/>
            <person name="Hezbri K."/>
            <person name="Ktari K."/>
            <person name="Nouioui I."/>
            <person name="Morris K."/>
            <person name="Simpson S."/>
            <person name="Abebe-Akele F."/>
            <person name="Thomas K."/>
            <person name="Gtari M."/>
            <person name="Tisa L.S."/>
        </authorList>
    </citation>
    <scope>NUCLEOTIDE SEQUENCE [LARGE SCALE GENOMIC DNA]</scope>
    <source>
        <strain evidence="2">NRRL B-16386</strain>
    </source>
</reference>
<name>A0A1V2IAZ4_9ACTN</name>
<organism evidence="1 2">
    <name type="scientific">Pseudofrankia asymbiotica</name>
    <dbReference type="NCBI Taxonomy" id="1834516"/>
    <lineage>
        <taxon>Bacteria</taxon>
        <taxon>Bacillati</taxon>
        <taxon>Actinomycetota</taxon>
        <taxon>Actinomycetes</taxon>
        <taxon>Frankiales</taxon>
        <taxon>Frankiaceae</taxon>
        <taxon>Pseudofrankia</taxon>
    </lineage>
</organism>
<dbReference type="STRING" id="1834516.BL253_15680"/>
<dbReference type="PANTHER" id="PTHR43431:SF7">
    <property type="entry name" value="OXIDOREDUCTASE, SHORT CHAIN DEHYDROGENASE_REDUCTASE FAMILY (AFU_ORTHOLOGUE AFUA_5G14000)"/>
    <property type="match status" value="1"/>
</dbReference>
<evidence type="ECO:0000313" key="1">
    <source>
        <dbReference type="EMBL" id="ONH29912.1"/>
    </source>
</evidence>
<evidence type="ECO:0000313" key="2">
    <source>
        <dbReference type="Proteomes" id="UP000188929"/>
    </source>
</evidence>
<gene>
    <name evidence="1" type="ORF">BL253_15680</name>
</gene>
<accession>A0A1V2IAZ4</accession>
<comment type="caution">
    <text evidence="1">The sequence shown here is derived from an EMBL/GenBank/DDBJ whole genome shotgun (WGS) entry which is preliminary data.</text>
</comment>
<dbReference type="PANTHER" id="PTHR43431">
    <property type="entry name" value="OXIDOREDUCTASE, SHORT CHAIN DEHYDROGENASE/REDUCTASE FAMILY (AFU_ORTHOLOGUE AFUA_5G14000)"/>
    <property type="match status" value="1"/>
</dbReference>
<dbReference type="InterPro" id="IPR002347">
    <property type="entry name" value="SDR_fam"/>
</dbReference>
<dbReference type="OrthoDB" id="9799818at2"/>
<dbReference type="InterPro" id="IPR036291">
    <property type="entry name" value="NAD(P)-bd_dom_sf"/>
</dbReference>
<dbReference type="Proteomes" id="UP000188929">
    <property type="component" value="Unassembled WGS sequence"/>
</dbReference>
<dbReference type="PRINTS" id="PR00081">
    <property type="entry name" value="GDHRDH"/>
</dbReference>
<dbReference type="Pfam" id="PF00106">
    <property type="entry name" value="adh_short"/>
    <property type="match status" value="1"/>
</dbReference>
<dbReference type="SUPFAM" id="SSF51735">
    <property type="entry name" value="NAD(P)-binding Rossmann-fold domains"/>
    <property type="match status" value="1"/>
</dbReference>